<dbReference type="SUPFAM" id="SSF53850">
    <property type="entry name" value="Periplasmic binding protein-like II"/>
    <property type="match status" value="1"/>
</dbReference>
<dbReference type="RefSeq" id="WP_248009504.1">
    <property type="nucleotide sequence ID" value="NZ_JAJHVV010000008.1"/>
</dbReference>
<dbReference type="Proteomes" id="UP001139559">
    <property type="component" value="Unassembled WGS sequence"/>
</dbReference>
<protein>
    <submittedName>
        <fullName evidence="6">LysR family transcriptional regulator</fullName>
    </submittedName>
</protein>
<dbReference type="InterPro" id="IPR036388">
    <property type="entry name" value="WH-like_DNA-bd_sf"/>
</dbReference>
<evidence type="ECO:0000256" key="3">
    <source>
        <dbReference type="ARBA" id="ARBA00023125"/>
    </source>
</evidence>
<evidence type="ECO:0000256" key="4">
    <source>
        <dbReference type="ARBA" id="ARBA00023163"/>
    </source>
</evidence>
<evidence type="ECO:0000256" key="1">
    <source>
        <dbReference type="ARBA" id="ARBA00009437"/>
    </source>
</evidence>
<reference evidence="6" key="1">
    <citation type="submission" date="2021-11" db="EMBL/GenBank/DDBJ databases">
        <title>Vibrio ZSDE26 sp. nov. and Vibrio ZSDZ34 sp. nov., isolated from coastal seawater in Qingdao.</title>
        <authorList>
            <person name="Zhang P."/>
        </authorList>
    </citation>
    <scope>NUCLEOTIDE SEQUENCE</scope>
    <source>
        <strain evidence="6">ZSDE26</strain>
    </source>
</reference>
<keyword evidence="3" id="KW-0238">DNA-binding</keyword>
<dbReference type="GO" id="GO:0003677">
    <property type="term" value="F:DNA binding"/>
    <property type="evidence" value="ECO:0007669"/>
    <property type="project" value="UniProtKB-KW"/>
</dbReference>
<sequence>MKQLDLNLLKVLRALLEQKNTKKAAEVLHLSQPAVSRSLSRLRDYFDDELFIRTSHGLEPTAKAEEIAGRLPMAMDLLYDAVNGGEVFDPSAYHGKVTIALNGFIAQWLAPEIITRIVKQAPNIELHLTNWEASTPAADMDGHIHIGVNYFPLDLSKQLVQAKLGMDSFVVIGRKEHPLSSPNIEPEDFISYPVASQLIPNWNEHQNRTAEGLKAFGITPKIQLRSAHLNIILDAINNTDIVFPCSERLANNISDEYKMWRISDKLEIPNGEFAAVISNKTRKHPLHSWLLSCIKECAKEAALTKS</sequence>
<dbReference type="AlphaFoldDB" id="A0A9X1XL45"/>
<proteinExistence type="inferred from homology"/>
<evidence type="ECO:0000313" key="6">
    <source>
        <dbReference type="EMBL" id="MCK6264431.1"/>
    </source>
</evidence>
<comment type="caution">
    <text evidence="6">The sequence shown here is derived from an EMBL/GenBank/DDBJ whole genome shotgun (WGS) entry which is preliminary data.</text>
</comment>
<organism evidence="6 7">
    <name type="scientific">Vibrio amylolyticus</name>
    <dbReference type="NCBI Taxonomy" id="2847292"/>
    <lineage>
        <taxon>Bacteria</taxon>
        <taxon>Pseudomonadati</taxon>
        <taxon>Pseudomonadota</taxon>
        <taxon>Gammaproteobacteria</taxon>
        <taxon>Vibrionales</taxon>
        <taxon>Vibrionaceae</taxon>
        <taxon>Vibrio</taxon>
    </lineage>
</organism>
<dbReference type="PRINTS" id="PR00039">
    <property type="entry name" value="HTHLYSR"/>
</dbReference>
<dbReference type="EMBL" id="JAJHVV010000008">
    <property type="protein sequence ID" value="MCK6264431.1"/>
    <property type="molecule type" value="Genomic_DNA"/>
</dbReference>
<keyword evidence="7" id="KW-1185">Reference proteome</keyword>
<comment type="similarity">
    <text evidence="1">Belongs to the LysR transcriptional regulatory family.</text>
</comment>
<evidence type="ECO:0000256" key="2">
    <source>
        <dbReference type="ARBA" id="ARBA00023015"/>
    </source>
</evidence>
<dbReference type="InterPro" id="IPR050389">
    <property type="entry name" value="LysR-type_TF"/>
</dbReference>
<dbReference type="InterPro" id="IPR000847">
    <property type="entry name" value="LysR_HTH_N"/>
</dbReference>
<gene>
    <name evidence="6" type="ORF">KP803_14210</name>
</gene>
<dbReference type="Pfam" id="PF00126">
    <property type="entry name" value="HTH_1"/>
    <property type="match status" value="1"/>
</dbReference>
<feature type="domain" description="HTH lysR-type" evidence="5">
    <location>
        <begin position="4"/>
        <end position="61"/>
    </location>
</feature>
<dbReference type="SUPFAM" id="SSF46785">
    <property type="entry name" value="Winged helix' DNA-binding domain"/>
    <property type="match status" value="1"/>
</dbReference>
<keyword evidence="4" id="KW-0804">Transcription</keyword>
<dbReference type="Gene3D" id="3.40.190.10">
    <property type="entry name" value="Periplasmic binding protein-like II"/>
    <property type="match status" value="2"/>
</dbReference>
<evidence type="ECO:0000259" key="5">
    <source>
        <dbReference type="PROSITE" id="PS50931"/>
    </source>
</evidence>
<dbReference type="PROSITE" id="PS50931">
    <property type="entry name" value="HTH_LYSR"/>
    <property type="match status" value="1"/>
</dbReference>
<dbReference type="Gene3D" id="1.10.10.10">
    <property type="entry name" value="Winged helix-like DNA-binding domain superfamily/Winged helix DNA-binding domain"/>
    <property type="match status" value="1"/>
</dbReference>
<evidence type="ECO:0000313" key="7">
    <source>
        <dbReference type="Proteomes" id="UP001139559"/>
    </source>
</evidence>
<dbReference type="PANTHER" id="PTHR30118">
    <property type="entry name" value="HTH-TYPE TRANSCRIPTIONAL REGULATOR LEUO-RELATED"/>
    <property type="match status" value="1"/>
</dbReference>
<dbReference type="PANTHER" id="PTHR30118:SF15">
    <property type="entry name" value="TRANSCRIPTIONAL REGULATORY PROTEIN"/>
    <property type="match status" value="1"/>
</dbReference>
<accession>A0A9X1XL45</accession>
<name>A0A9X1XL45_9VIBR</name>
<dbReference type="Pfam" id="PF03466">
    <property type="entry name" value="LysR_substrate"/>
    <property type="match status" value="1"/>
</dbReference>
<keyword evidence="2" id="KW-0805">Transcription regulation</keyword>
<dbReference type="InterPro" id="IPR005119">
    <property type="entry name" value="LysR_subst-bd"/>
</dbReference>
<dbReference type="InterPro" id="IPR036390">
    <property type="entry name" value="WH_DNA-bd_sf"/>
</dbReference>
<dbReference type="GO" id="GO:0003700">
    <property type="term" value="F:DNA-binding transcription factor activity"/>
    <property type="evidence" value="ECO:0007669"/>
    <property type="project" value="InterPro"/>
</dbReference>